<dbReference type="EMBL" id="QQTP01000011">
    <property type="protein sequence ID" value="RDJ22164.1"/>
    <property type="molecule type" value="Genomic_DNA"/>
</dbReference>
<feature type="domain" description="Isochorismatase-like" evidence="2">
    <location>
        <begin position="51"/>
        <end position="238"/>
    </location>
</feature>
<reference evidence="4" key="1">
    <citation type="submission" date="2018-07" db="EMBL/GenBank/DDBJ databases">
        <authorList>
            <person name="Safronova V.I."/>
            <person name="Chirak E.R."/>
            <person name="Sazanova A.L."/>
        </authorList>
    </citation>
    <scope>NUCLEOTIDE SEQUENCE [LARGE SCALE GENOMIC DNA]</scope>
    <source>
        <strain evidence="4">RCAM04685</strain>
    </source>
</reference>
<dbReference type="Pfam" id="PF00857">
    <property type="entry name" value="Isochorismatase"/>
    <property type="match status" value="1"/>
</dbReference>
<evidence type="ECO:0000256" key="1">
    <source>
        <dbReference type="ARBA" id="ARBA00022801"/>
    </source>
</evidence>
<dbReference type="Proteomes" id="UP000255207">
    <property type="component" value="Unassembled WGS sequence"/>
</dbReference>
<gene>
    <name evidence="3" type="ORF">DWE98_19905</name>
</gene>
<evidence type="ECO:0000313" key="4">
    <source>
        <dbReference type="Proteomes" id="UP000255207"/>
    </source>
</evidence>
<dbReference type="SUPFAM" id="SSF52499">
    <property type="entry name" value="Isochorismatase-like hydrolases"/>
    <property type="match status" value="1"/>
</dbReference>
<organism evidence="3 4">
    <name type="scientific">Bosea caraganae</name>
    <dbReference type="NCBI Taxonomy" id="2763117"/>
    <lineage>
        <taxon>Bacteria</taxon>
        <taxon>Pseudomonadati</taxon>
        <taxon>Pseudomonadota</taxon>
        <taxon>Alphaproteobacteria</taxon>
        <taxon>Hyphomicrobiales</taxon>
        <taxon>Boseaceae</taxon>
        <taxon>Bosea</taxon>
    </lineage>
</organism>
<dbReference type="InterPro" id="IPR050272">
    <property type="entry name" value="Isochorismatase-like_hydrls"/>
</dbReference>
<dbReference type="InterPro" id="IPR036380">
    <property type="entry name" value="Isochorismatase-like_sf"/>
</dbReference>
<dbReference type="GO" id="GO:0016787">
    <property type="term" value="F:hydrolase activity"/>
    <property type="evidence" value="ECO:0007669"/>
    <property type="project" value="UniProtKB-KW"/>
</dbReference>
<dbReference type="PANTHER" id="PTHR43540:SF6">
    <property type="entry name" value="ISOCHORISMATASE-LIKE DOMAIN-CONTAINING PROTEIN"/>
    <property type="match status" value="1"/>
</dbReference>
<sequence>MAIGVSLACPFPAQQQERAMHKIEIPAYATQRAMERRGRIHLFDRIDPAKTAHIVVDLQNGFMAPGQPAEIATAREIVPNVNAISTACRQAGALNVFIQNTIDAETHSSWANWFAYFSNPERRKRMDAAFAEGSFGHQVWPGLEVTEDDLKVLKYRFGAFVDGSSGLHKELQARGVDTLIITGTATNVCCESTARDAMMMNYKVIFVSDGTATFTDAEHNATLANMMTIFADVMSTEEVVGLLEGSAKPALVAAE</sequence>
<keyword evidence="1 3" id="KW-0378">Hydrolase</keyword>
<proteinExistence type="predicted"/>
<name>A0A370L237_9HYPH</name>
<accession>A0A370L237</accession>
<evidence type="ECO:0000259" key="2">
    <source>
        <dbReference type="Pfam" id="PF00857"/>
    </source>
</evidence>
<comment type="caution">
    <text evidence="3">The sequence shown here is derived from an EMBL/GenBank/DDBJ whole genome shotgun (WGS) entry which is preliminary data.</text>
</comment>
<keyword evidence="4" id="KW-1185">Reference proteome</keyword>
<evidence type="ECO:0000313" key="3">
    <source>
        <dbReference type="EMBL" id="RDJ22164.1"/>
    </source>
</evidence>
<protein>
    <submittedName>
        <fullName evidence="3">Cysteine hydrolase</fullName>
    </submittedName>
</protein>
<dbReference type="OrthoDB" id="9807387at2"/>
<dbReference type="PANTHER" id="PTHR43540">
    <property type="entry name" value="PEROXYUREIDOACRYLATE/UREIDOACRYLATE AMIDOHYDROLASE-RELATED"/>
    <property type="match status" value="1"/>
</dbReference>
<dbReference type="AlphaFoldDB" id="A0A370L237"/>
<dbReference type="InterPro" id="IPR000868">
    <property type="entry name" value="Isochorismatase-like_dom"/>
</dbReference>
<dbReference type="CDD" id="cd00431">
    <property type="entry name" value="cysteine_hydrolases"/>
    <property type="match status" value="1"/>
</dbReference>
<dbReference type="Gene3D" id="3.40.50.850">
    <property type="entry name" value="Isochorismatase-like"/>
    <property type="match status" value="1"/>
</dbReference>